<keyword evidence="1" id="KW-0472">Membrane</keyword>
<protein>
    <recommendedName>
        <fullName evidence="4">Cell division protein</fullName>
    </recommendedName>
</protein>
<dbReference type="PANTHER" id="PTHR47755">
    <property type="entry name" value="CELL DIVISION PROTEIN FTSX"/>
    <property type="match status" value="1"/>
</dbReference>
<gene>
    <name evidence="2" type="ORF">NUH88_12210</name>
</gene>
<evidence type="ECO:0008006" key="4">
    <source>
        <dbReference type="Google" id="ProtNLM"/>
    </source>
</evidence>
<feature type="transmembrane region" description="Helical" evidence="1">
    <location>
        <begin position="20"/>
        <end position="39"/>
    </location>
</feature>
<keyword evidence="3" id="KW-1185">Reference proteome</keyword>
<evidence type="ECO:0000313" key="3">
    <source>
        <dbReference type="Proteomes" id="UP001060336"/>
    </source>
</evidence>
<evidence type="ECO:0000256" key="1">
    <source>
        <dbReference type="SAM" id="Phobius"/>
    </source>
</evidence>
<reference evidence="2" key="1">
    <citation type="submission" date="2022-08" db="EMBL/GenBank/DDBJ databases">
        <title>Nisaea acidiphila sp. nov., isolated from a marine algal debris and emended description of the genus Nisaea Urios et al. 2008.</title>
        <authorList>
            <person name="Kwon K."/>
        </authorList>
    </citation>
    <scope>NUCLEOTIDE SEQUENCE</scope>
    <source>
        <strain evidence="2">MEBiC11861</strain>
    </source>
</reference>
<dbReference type="RefSeq" id="WP_257766687.1">
    <property type="nucleotide sequence ID" value="NZ_CP102480.1"/>
</dbReference>
<dbReference type="KEGG" id="naci:NUH88_12210"/>
<sequence>MALIARGDIPLSEDPSARYLPWLLGIMCYFAVLATVGAVTSHRLAARWDFALASVVTVQIPAADPDVDDTRKMEQAIRMMRGLPDLSRLQRVDPAESADLLAPWIGPDLVRDLPLPRLFDLHFAQSPAAALPQFEKRLAELYPGVTVDAHSRWMGHVARLTRAVEAMGLTVLVLVMGASVIAVIFAVRTSVSIHREVISILHLIGARDGYIASEFQAHVLKMALRGGAVGALLALGTLAAMSALLDPSAARSPGLLGAVVGGLPADAVEWALIVAAPLLVAFVAWIAARFSVLGALRKLNP</sequence>
<dbReference type="AlphaFoldDB" id="A0A9J7AKI7"/>
<keyword evidence="1" id="KW-0812">Transmembrane</keyword>
<dbReference type="GO" id="GO:0051301">
    <property type="term" value="P:cell division"/>
    <property type="evidence" value="ECO:0007669"/>
    <property type="project" value="InterPro"/>
</dbReference>
<dbReference type="GO" id="GO:0032153">
    <property type="term" value="C:cell division site"/>
    <property type="evidence" value="ECO:0007669"/>
    <property type="project" value="TreeGrafter"/>
</dbReference>
<dbReference type="GO" id="GO:0016020">
    <property type="term" value="C:membrane"/>
    <property type="evidence" value="ECO:0007669"/>
    <property type="project" value="InterPro"/>
</dbReference>
<feature type="transmembrane region" description="Helical" evidence="1">
    <location>
        <begin position="222"/>
        <end position="245"/>
    </location>
</feature>
<feature type="transmembrane region" description="Helical" evidence="1">
    <location>
        <begin position="270"/>
        <end position="288"/>
    </location>
</feature>
<dbReference type="Proteomes" id="UP001060336">
    <property type="component" value="Chromosome"/>
</dbReference>
<name>A0A9J7AKI7_9PROT</name>
<proteinExistence type="predicted"/>
<keyword evidence="1" id="KW-1133">Transmembrane helix</keyword>
<dbReference type="InterPro" id="IPR004513">
    <property type="entry name" value="FtsX"/>
</dbReference>
<evidence type="ECO:0000313" key="2">
    <source>
        <dbReference type="EMBL" id="UUX48179.1"/>
    </source>
</evidence>
<accession>A0A9J7AKI7</accession>
<dbReference type="PANTHER" id="PTHR47755:SF1">
    <property type="entry name" value="CELL DIVISION PROTEIN FTSX"/>
    <property type="match status" value="1"/>
</dbReference>
<dbReference type="EMBL" id="CP102480">
    <property type="protein sequence ID" value="UUX48179.1"/>
    <property type="molecule type" value="Genomic_DNA"/>
</dbReference>
<organism evidence="2 3">
    <name type="scientific">Nisaea acidiphila</name>
    <dbReference type="NCBI Taxonomy" id="1862145"/>
    <lineage>
        <taxon>Bacteria</taxon>
        <taxon>Pseudomonadati</taxon>
        <taxon>Pseudomonadota</taxon>
        <taxon>Alphaproteobacteria</taxon>
        <taxon>Rhodospirillales</taxon>
        <taxon>Thalassobaculaceae</taxon>
        <taxon>Nisaea</taxon>
    </lineage>
</organism>
<feature type="transmembrane region" description="Helical" evidence="1">
    <location>
        <begin position="166"/>
        <end position="187"/>
    </location>
</feature>